<dbReference type="GO" id="GO:0016020">
    <property type="term" value="C:membrane"/>
    <property type="evidence" value="ECO:0007669"/>
    <property type="project" value="UniProtKB-SubCell"/>
</dbReference>
<evidence type="ECO:0000313" key="14">
    <source>
        <dbReference type="Proteomes" id="UP000682877"/>
    </source>
</evidence>
<dbReference type="FunFam" id="2.170.150.80:FF:000002">
    <property type="entry name" value="Nac domain-containing protein 86"/>
    <property type="match status" value="1"/>
</dbReference>
<dbReference type="InterPro" id="IPR036093">
    <property type="entry name" value="NAC_dom_sf"/>
</dbReference>
<dbReference type="Gene3D" id="2.170.150.80">
    <property type="entry name" value="NAC domain"/>
    <property type="match status" value="1"/>
</dbReference>
<evidence type="ECO:0000256" key="3">
    <source>
        <dbReference type="ARBA" id="ARBA00022692"/>
    </source>
</evidence>
<comment type="subcellular location">
    <subcellularLocation>
        <location evidence="2">Membrane</location>
        <topology evidence="2">Single-pass membrane protein</topology>
    </subcellularLocation>
    <subcellularLocation>
        <location evidence="1">Nucleus</location>
    </subcellularLocation>
</comment>
<keyword evidence="7" id="KW-0472">Membrane</keyword>
<name>A0A8S2ARH2_ARAAE</name>
<accession>A0A8S2ARH2</accession>
<evidence type="ECO:0000313" key="13">
    <source>
        <dbReference type="EMBL" id="CAE6157738.1"/>
    </source>
</evidence>
<evidence type="ECO:0000256" key="1">
    <source>
        <dbReference type="ARBA" id="ARBA00004123"/>
    </source>
</evidence>
<evidence type="ECO:0000259" key="12">
    <source>
        <dbReference type="PROSITE" id="PS51005"/>
    </source>
</evidence>
<keyword evidence="4" id="KW-1133">Transmembrane helix</keyword>
<feature type="region of interest" description="Disordered" evidence="11">
    <location>
        <begin position="425"/>
        <end position="494"/>
    </location>
</feature>
<dbReference type="GO" id="GO:0005634">
    <property type="term" value="C:nucleus"/>
    <property type="evidence" value="ECO:0007669"/>
    <property type="project" value="UniProtKB-SubCell"/>
</dbReference>
<keyword evidence="10" id="KW-0539">Nucleus</keyword>
<evidence type="ECO:0000256" key="5">
    <source>
        <dbReference type="ARBA" id="ARBA00023015"/>
    </source>
</evidence>
<dbReference type="SUPFAM" id="SSF101941">
    <property type="entry name" value="NAC domain"/>
    <property type="match status" value="1"/>
</dbReference>
<reference evidence="13" key="1">
    <citation type="submission" date="2021-01" db="EMBL/GenBank/DDBJ databases">
        <authorList>
            <person name="Bezrukov I."/>
        </authorList>
    </citation>
    <scope>NUCLEOTIDE SEQUENCE</scope>
</reference>
<feature type="region of interest" description="Disordered" evidence="11">
    <location>
        <begin position="218"/>
        <end position="251"/>
    </location>
</feature>
<feature type="compositionally biased region" description="Basic and acidic residues" evidence="11">
    <location>
        <begin position="484"/>
        <end position="494"/>
    </location>
</feature>
<keyword evidence="6" id="KW-0238">DNA-binding</keyword>
<dbReference type="GO" id="GO:0000976">
    <property type="term" value="F:transcription cis-regulatory region binding"/>
    <property type="evidence" value="ECO:0007669"/>
    <property type="project" value="UniProtKB-ARBA"/>
</dbReference>
<keyword evidence="9" id="KW-0804">Transcription</keyword>
<dbReference type="PANTHER" id="PTHR31744">
    <property type="entry name" value="PROTEIN CUP-SHAPED COTYLEDON 2-RELATED"/>
    <property type="match status" value="1"/>
</dbReference>
<dbReference type="GO" id="GO:0006355">
    <property type="term" value="P:regulation of DNA-templated transcription"/>
    <property type="evidence" value="ECO:0007669"/>
    <property type="project" value="InterPro"/>
</dbReference>
<keyword evidence="5" id="KW-0805">Transcription regulation</keyword>
<proteinExistence type="predicted"/>
<feature type="compositionally biased region" description="Polar residues" evidence="11">
    <location>
        <begin position="431"/>
        <end position="441"/>
    </location>
</feature>
<evidence type="ECO:0000256" key="9">
    <source>
        <dbReference type="ARBA" id="ARBA00023163"/>
    </source>
</evidence>
<feature type="domain" description="NAC" evidence="12">
    <location>
        <begin position="56"/>
        <end position="206"/>
    </location>
</feature>
<dbReference type="AlphaFoldDB" id="A0A8S2ARH2"/>
<keyword evidence="8" id="KW-0010">Activator</keyword>
<evidence type="ECO:0000256" key="11">
    <source>
        <dbReference type="SAM" id="MobiDB-lite"/>
    </source>
</evidence>
<protein>
    <recommendedName>
        <fullName evidence="12">NAC domain-containing protein</fullName>
    </recommendedName>
</protein>
<evidence type="ECO:0000256" key="6">
    <source>
        <dbReference type="ARBA" id="ARBA00023125"/>
    </source>
</evidence>
<dbReference type="Pfam" id="PF02365">
    <property type="entry name" value="NAM"/>
    <property type="match status" value="1"/>
</dbReference>
<dbReference type="EMBL" id="LR999457">
    <property type="protein sequence ID" value="CAE6157738.1"/>
    <property type="molecule type" value="Genomic_DNA"/>
</dbReference>
<dbReference type="PANTHER" id="PTHR31744:SF216">
    <property type="entry name" value="NAC TRANSCRIPTION FACTOR"/>
    <property type="match status" value="1"/>
</dbReference>
<evidence type="ECO:0000256" key="7">
    <source>
        <dbReference type="ARBA" id="ARBA00023136"/>
    </source>
</evidence>
<sequence length="582" mass="64894">MIMCSLLGSFFDCFAPKSDSQISSTDESNLKVLSSKKPKSKSPRAPIIVSYFPAGSNLSRLFRPTDEELVNHYLRLKINGRHSDVRVIPDIDVCKWEPWDLPALSVIKTDDPEWFFFCPRDRKYPNGHRSNRATDSGYWKATGKDRSIKSRKTLIGMKKTLVFYRGRAPKGERTNWIMHEYRPTLKDLDGTSPGQSPYVLCRLFHKLDDRVNGVKSDEAAPSACNKYSPDDTSSDLVQETPSSDAAVEKPSDYSGGCGYAHSNTADGTMIEAPEENLWLSCDLEEPPRMDSTYAGDFSYDEIGFQFQDGTSEPDVSLTELLEEVFNNPDDFSCEESTIRENTVAPNGIFSSAKVVQSPAPEDVFFNDFMSYTDTDAEMAQLQYGSNGGASGWPRDSSNSYYSDLVHPEQMLNRNTENNLTEGRGIKIRARQPQNRQSTGLINQGIAPRRIRLQVQSSSKPPDEKNQSEVNQQEEVNEGHTVVPETKEVAAEKSDSLVKSQIKLRARGTIGQVKAERIADDEVRMSTGAGQKEKRREAMEGGCNGNGGSDGGGRGGYMEDTGEFMTHDETEMLKIKSRLMCKL</sequence>
<keyword evidence="3" id="KW-0812">Transmembrane</keyword>
<evidence type="ECO:0000256" key="8">
    <source>
        <dbReference type="ARBA" id="ARBA00023159"/>
    </source>
</evidence>
<feature type="compositionally biased region" description="Polar residues" evidence="11">
    <location>
        <begin position="230"/>
        <end position="243"/>
    </location>
</feature>
<evidence type="ECO:0000256" key="2">
    <source>
        <dbReference type="ARBA" id="ARBA00004167"/>
    </source>
</evidence>
<keyword evidence="14" id="KW-1185">Reference proteome</keyword>
<dbReference type="PROSITE" id="PS51005">
    <property type="entry name" value="NAC"/>
    <property type="match status" value="1"/>
</dbReference>
<dbReference type="InterPro" id="IPR003441">
    <property type="entry name" value="NAC-dom"/>
</dbReference>
<organism evidence="13 14">
    <name type="scientific">Arabidopsis arenosa</name>
    <name type="common">Sand rock-cress</name>
    <name type="synonym">Cardaminopsis arenosa</name>
    <dbReference type="NCBI Taxonomy" id="38785"/>
    <lineage>
        <taxon>Eukaryota</taxon>
        <taxon>Viridiplantae</taxon>
        <taxon>Streptophyta</taxon>
        <taxon>Embryophyta</taxon>
        <taxon>Tracheophyta</taxon>
        <taxon>Spermatophyta</taxon>
        <taxon>Magnoliopsida</taxon>
        <taxon>eudicotyledons</taxon>
        <taxon>Gunneridae</taxon>
        <taxon>Pentapetalae</taxon>
        <taxon>rosids</taxon>
        <taxon>malvids</taxon>
        <taxon>Brassicales</taxon>
        <taxon>Brassicaceae</taxon>
        <taxon>Camelineae</taxon>
        <taxon>Arabidopsis</taxon>
    </lineage>
</organism>
<feature type="region of interest" description="Disordered" evidence="11">
    <location>
        <begin position="526"/>
        <end position="556"/>
    </location>
</feature>
<dbReference type="Proteomes" id="UP000682877">
    <property type="component" value="Chromosome 7"/>
</dbReference>
<feature type="compositionally biased region" description="Gly residues" evidence="11">
    <location>
        <begin position="541"/>
        <end position="555"/>
    </location>
</feature>
<evidence type="ECO:0000256" key="4">
    <source>
        <dbReference type="ARBA" id="ARBA00022989"/>
    </source>
</evidence>
<evidence type="ECO:0000256" key="10">
    <source>
        <dbReference type="ARBA" id="ARBA00023242"/>
    </source>
</evidence>
<gene>
    <name evidence="13" type="ORF">AARE701A_LOCUS17615</name>
</gene>